<sequence>MTLPAKNPSATAGRARLIKIIHVARRDLERAGHLDEPGYREILRAASNGRHESTADMNYSSLKVALTRFEKAGFRVRSTAKARPISASPENAKVRALWLFLHALGIVKDPSEQALAAYVKRIAKVDDLRWARGTRPDLNTPRYRTELLIETLKKWGMRYLPAIVADLLSEAVEAARAGQLSKDQADLALKAQFTLRDGQGFDKHWDAWEYLMKALGRPIPGQRPDAPADAEAPVEE</sequence>
<accession>A0A5B8RZJ4</accession>
<organism evidence="1 2">
    <name type="scientific">Comamonas flocculans</name>
    <dbReference type="NCBI Taxonomy" id="2597701"/>
    <lineage>
        <taxon>Bacteria</taxon>
        <taxon>Pseudomonadati</taxon>
        <taxon>Pseudomonadota</taxon>
        <taxon>Betaproteobacteria</taxon>
        <taxon>Burkholderiales</taxon>
        <taxon>Comamonadaceae</taxon>
        <taxon>Comamonas</taxon>
    </lineage>
</organism>
<dbReference type="RefSeq" id="WP_146913825.1">
    <property type="nucleotide sequence ID" value="NZ_CP042344.1"/>
</dbReference>
<name>A0A5B8RZJ4_9BURK</name>
<dbReference type="OrthoDB" id="5460653at2"/>
<evidence type="ECO:0000313" key="1">
    <source>
        <dbReference type="EMBL" id="QEA14238.1"/>
    </source>
</evidence>
<dbReference type="AlphaFoldDB" id="A0A5B8RZJ4"/>
<dbReference type="KEGG" id="cof:FOZ74_15040"/>
<reference evidence="1 2" key="1">
    <citation type="submission" date="2019-07" db="EMBL/GenBank/DDBJ databases">
        <title>Complete genome sequence of Comamonas sp. NLF 7-7 isolated from livestock.</title>
        <authorList>
            <person name="Kim D.H."/>
            <person name="Kim J.G."/>
        </authorList>
    </citation>
    <scope>NUCLEOTIDE SEQUENCE [LARGE SCALE GENOMIC DNA]</scope>
    <source>
        <strain evidence="1 2">NLF 7-7</strain>
    </source>
</reference>
<dbReference type="InterPro" id="IPR009363">
    <property type="entry name" value="Phage_Mu_Gp16"/>
</dbReference>
<keyword evidence="2" id="KW-1185">Reference proteome</keyword>
<gene>
    <name evidence="1" type="ORF">FOZ74_15040</name>
</gene>
<proteinExistence type="predicted"/>
<dbReference type="Pfam" id="PF06252">
    <property type="entry name" value="GemA"/>
    <property type="match status" value="1"/>
</dbReference>
<dbReference type="EMBL" id="CP042344">
    <property type="protein sequence ID" value="QEA14238.1"/>
    <property type="molecule type" value="Genomic_DNA"/>
</dbReference>
<evidence type="ECO:0000313" key="2">
    <source>
        <dbReference type="Proteomes" id="UP000321199"/>
    </source>
</evidence>
<protein>
    <submittedName>
        <fullName evidence="1">Regulatory protein GemA</fullName>
    </submittedName>
</protein>
<dbReference type="Proteomes" id="UP000321199">
    <property type="component" value="Chromosome"/>
</dbReference>